<dbReference type="PRINTS" id="PR01217">
    <property type="entry name" value="PRICHEXTENSN"/>
</dbReference>
<feature type="compositionally biased region" description="Pro residues" evidence="1">
    <location>
        <begin position="145"/>
        <end position="161"/>
    </location>
</feature>
<protein>
    <submittedName>
        <fullName evidence="2">Uncharacterized protein</fullName>
    </submittedName>
</protein>
<dbReference type="Proteomes" id="UP001156398">
    <property type="component" value="Unassembled WGS sequence"/>
</dbReference>
<feature type="compositionally biased region" description="Pro residues" evidence="1">
    <location>
        <begin position="95"/>
        <end position="127"/>
    </location>
</feature>
<gene>
    <name evidence="2" type="ORF">POF43_025600</name>
</gene>
<accession>A0ABT6W8R2</accession>
<evidence type="ECO:0000256" key="1">
    <source>
        <dbReference type="SAM" id="MobiDB-lite"/>
    </source>
</evidence>
<reference evidence="2 3" key="1">
    <citation type="submission" date="2023-05" db="EMBL/GenBank/DDBJ databases">
        <title>Streptantibioticus silvisoli sp. nov., acidotolerant actinomycetes 1 from pine litter.</title>
        <authorList>
            <person name="Swiecimska M."/>
            <person name="Golinska P."/>
            <person name="Sangal V."/>
            <person name="Wachnowicz B."/>
            <person name="Goodfellow M."/>
        </authorList>
    </citation>
    <scope>NUCLEOTIDE SEQUENCE [LARGE SCALE GENOMIC DNA]</scope>
    <source>
        <strain evidence="2 3">SL54</strain>
    </source>
</reference>
<feature type="compositionally biased region" description="Basic residues" evidence="1">
    <location>
        <begin position="80"/>
        <end position="94"/>
    </location>
</feature>
<evidence type="ECO:0000313" key="3">
    <source>
        <dbReference type="Proteomes" id="UP001156398"/>
    </source>
</evidence>
<name>A0ABT6W8R2_9ACTN</name>
<comment type="caution">
    <text evidence="2">The sequence shown here is derived from an EMBL/GenBank/DDBJ whole genome shotgun (WGS) entry which is preliminary data.</text>
</comment>
<evidence type="ECO:0000313" key="2">
    <source>
        <dbReference type="EMBL" id="MDI5966063.1"/>
    </source>
</evidence>
<sequence>MRRRLLAVPALLLALGLVLASGGIGYAGDRTPAPFTVTGHDPVEDAAREPGAVGRLLDSLLPALGLAHHHAPGRGTAPPSHHRGGTGHGPHRVPPRPWWPVAPRPRPTPAPRHARPAPPAAPAPRSPHPSGALPTARATGTPARAPRPPTPPRHTAPPAPPGHIGLPSPVAHLPGGGRGHVGVFVPGLGITVRCPFGLLRVRLLPGLTPDVCEVEVRTAACSPLLVIDFWGNHVVIGDPRQLAELRKLLGIAARTCHKPHPTPHPAP</sequence>
<proteinExistence type="predicted"/>
<feature type="region of interest" description="Disordered" evidence="1">
    <location>
        <begin position="67"/>
        <end position="173"/>
    </location>
</feature>
<organism evidence="2 3">
    <name type="scientific">Streptantibioticus silvisoli</name>
    <dbReference type="NCBI Taxonomy" id="2705255"/>
    <lineage>
        <taxon>Bacteria</taxon>
        <taxon>Bacillati</taxon>
        <taxon>Actinomycetota</taxon>
        <taxon>Actinomycetes</taxon>
        <taxon>Kitasatosporales</taxon>
        <taxon>Streptomycetaceae</taxon>
        <taxon>Streptantibioticus</taxon>
    </lineage>
</organism>
<feature type="non-terminal residue" evidence="2">
    <location>
        <position position="267"/>
    </location>
</feature>
<feature type="compositionally biased region" description="Low complexity" evidence="1">
    <location>
        <begin position="128"/>
        <end position="144"/>
    </location>
</feature>
<dbReference type="EMBL" id="JAAGKO020000045">
    <property type="protein sequence ID" value="MDI5966063.1"/>
    <property type="molecule type" value="Genomic_DNA"/>
</dbReference>
<keyword evidence="3" id="KW-1185">Reference proteome</keyword>